<gene>
    <name evidence="6" type="ORF">FFLO_01527</name>
</gene>
<keyword evidence="5" id="KW-0472">Membrane</keyword>
<dbReference type="GO" id="GO:0005743">
    <property type="term" value="C:mitochondrial inner membrane"/>
    <property type="evidence" value="ECO:0007669"/>
    <property type="project" value="UniProtKB-SubCell"/>
</dbReference>
<comment type="caution">
    <text evidence="6">The sequence shown here is derived from an EMBL/GenBank/DDBJ whole genome shotgun (WGS) entry which is preliminary data.</text>
</comment>
<protein>
    <submittedName>
        <fullName evidence="6">Uncharacterized protein</fullName>
    </submittedName>
</protein>
<dbReference type="SUPFAM" id="SSF81411">
    <property type="entry name" value="Mitochondrial cytochrome c oxidase subunit VIa"/>
    <property type="match status" value="1"/>
</dbReference>
<dbReference type="InterPro" id="IPR001349">
    <property type="entry name" value="Cyt_c_oxidase_su6a"/>
</dbReference>
<accession>A0A8K0JRE1</accession>
<dbReference type="Proteomes" id="UP000812966">
    <property type="component" value="Unassembled WGS sequence"/>
</dbReference>
<dbReference type="Pfam" id="PF02046">
    <property type="entry name" value="COX6A"/>
    <property type="match status" value="1"/>
</dbReference>
<dbReference type="EMBL" id="JABELV010000021">
    <property type="protein sequence ID" value="KAG7563095.1"/>
    <property type="molecule type" value="Genomic_DNA"/>
</dbReference>
<evidence type="ECO:0000256" key="4">
    <source>
        <dbReference type="ARBA" id="ARBA00023128"/>
    </source>
</evidence>
<proteinExistence type="predicted"/>
<reference evidence="6" key="1">
    <citation type="submission" date="2020-04" db="EMBL/GenBank/DDBJ databases">
        <title>Analysis of mating type loci in Filobasidium floriforme.</title>
        <authorList>
            <person name="Nowrousian M."/>
        </authorList>
    </citation>
    <scope>NUCLEOTIDE SEQUENCE</scope>
    <source>
        <strain evidence="6">CBS 6242</strain>
    </source>
</reference>
<keyword evidence="7" id="KW-1185">Reference proteome</keyword>
<evidence type="ECO:0000256" key="3">
    <source>
        <dbReference type="ARBA" id="ARBA00022946"/>
    </source>
</evidence>
<keyword evidence="3" id="KW-0809">Transit peptide</keyword>
<comment type="subcellular location">
    <subcellularLocation>
        <location evidence="1">Mitochondrion inner membrane</location>
    </subcellularLocation>
</comment>
<keyword evidence="2" id="KW-0999">Mitochondrion inner membrane</keyword>
<sequence length="64" mass="7084">MFRPIAQNAVRIAARGTRSAATLQTEGVKGQDFKALRNGVKEHAHGTTDLWRKISFYVCIPVSL</sequence>
<evidence type="ECO:0000256" key="2">
    <source>
        <dbReference type="ARBA" id="ARBA00022792"/>
    </source>
</evidence>
<dbReference type="Gene3D" id="4.10.95.10">
    <property type="entry name" value="Cytochrome c oxidase, subunit VIa"/>
    <property type="match status" value="1"/>
</dbReference>
<evidence type="ECO:0000313" key="7">
    <source>
        <dbReference type="Proteomes" id="UP000812966"/>
    </source>
</evidence>
<dbReference type="InterPro" id="IPR036418">
    <property type="entry name" value="Cyt_c_oxidase_su6a_sf"/>
</dbReference>
<name>A0A8K0JRE1_9TREE</name>
<evidence type="ECO:0000313" key="6">
    <source>
        <dbReference type="EMBL" id="KAG7563095.1"/>
    </source>
</evidence>
<keyword evidence="4" id="KW-0496">Mitochondrion</keyword>
<evidence type="ECO:0000256" key="5">
    <source>
        <dbReference type="ARBA" id="ARBA00023136"/>
    </source>
</evidence>
<evidence type="ECO:0000256" key="1">
    <source>
        <dbReference type="ARBA" id="ARBA00004273"/>
    </source>
</evidence>
<dbReference type="AlphaFoldDB" id="A0A8K0JRE1"/>
<organism evidence="6 7">
    <name type="scientific">Filobasidium floriforme</name>
    <dbReference type="NCBI Taxonomy" id="5210"/>
    <lineage>
        <taxon>Eukaryota</taxon>
        <taxon>Fungi</taxon>
        <taxon>Dikarya</taxon>
        <taxon>Basidiomycota</taxon>
        <taxon>Agaricomycotina</taxon>
        <taxon>Tremellomycetes</taxon>
        <taxon>Filobasidiales</taxon>
        <taxon>Filobasidiaceae</taxon>
        <taxon>Filobasidium</taxon>
    </lineage>
</organism>